<dbReference type="Proteomes" id="UP000053244">
    <property type="component" value="Unassembled WGS sequence"/>
</dbReference>
<dbReference type="PANTHER" id="PTHR21666:SF270">
    <property type="entry name" value="MUREIN HYDROLASE ACTIVATOR ENVC"/>
    <property type="match status" value="1"/>
</dbReference>
<proteinExistence type="predicted"/>
<name>A0A0X3UVP2_9ACTN</name>
<dbReference type="OrthoDB" id="5244067at2"/>
<dbReference type="EMBL" id="LLZH01000085">
    <property type="protein sequence ID" value="KUL36605.1"/>
    <property type="molecule type" value="Genomic_DNA"/>
</dbReference>
<keyword evidence="4" id="KW-1185">Reference proteome</keyword>
<evidence type="ECO:0000256" key="1">
    <source>
        <dbReference type="SAM" id="MobiDB-lite"/>
    </source>
</evidence>
<feature type="domain" description="M23ase beta-sheet core" evidence="2">
    <location>
        <begin position="129"/>
        <end position="223"/>
    </location>
</feature>
<dbReference type="RefSeq" id="WP_067688585.1">
    <property type="nucleotide sequence ID" value="NZ_LLZH01000085.1"/>
</dbReference>
<feature type="compositionally biased region" description="Polar residues" evidence="1">
    <location>
        <begin position="65"/>
        <end position="75"/>
    </location>
</feature>
<accession>A0A0X3UVP2</accession>
<protein>
    <submittedName>
        <fullName evidence="3">Peptidase M23</fullName>
    </submittedName>
</protein>
<feature type="compositionally biased region" description="Basic and acidic residues" evidence="1">
    <location>
        <begin position="76"/>
        <end position="92"/>
    </location>
</feature>
<evidence type="ECO:0000259" key="2">
    <source>
        <dbReference type="Pfam" id="PF01551"/>
    </source>
</evidence>
<feature type="region of interest" description="Disordered" evidence="1">
    <location>
        <begin position="65"/>
        <end position="99"/>
    </location>
</feature>
<gene>
    <name evidence="3" type="ORF">ADL15_12215</name>
</gene>
<dbReference type="InterPro" id="IPR050570">
    <property type="entry name" value="Cell_wall_metabolism_enzyme"/>
</dbReference>
<dbReference type="AlphaFoldDB" id="A0A0X3UVP2"/>
<dbReference type="Pfam" id="PF01551">
    <property type="entry name" value="Peptidase_M23"/>
    <property type="match status" value="1"/>
</dbReference>
<comment type="caution">
    <text evidence="3">The sequence shown here is derived from an EMBL/GenBank/DDBJ whole genome shotgun (WGS) entry which is preliminary data.</text>
</comment>
<feature type="compositionally biased region" description="Basic and acidic residues" evidence="1">
    <location>
        <begin position="1"/>
        <end position="12"/>
    </location>
</feature>
<reference evidence="3 4" key="1">
    <citation type="submission" date="2015-10" db="EMBL/GenBank/DDBJ databases">
        <authorList>
            <person name="Gilbert D.G."/>
        </authorList>
    </citation>
    <scope>NUCLEOTIDE SEQUENCE [LARGE SCALE GENOMIC DNA]</scope>
    <source>
        <strain evidence="3 4">NRRL B-16712</strain>
    </source>
</reference>
<evidence type="ECO:0000313" key="4">
    <source>
        <dbReference type="Proteomes" id="UP000053244"/>
    </source>
</evidence>
<dbReference type="GO" id="GO:0004222">
    <property type="term" value="F:metalloendopeptidase activity"/>
    <property type="evidence" value="ECO:0007669"/>
    <property type="project" value="TreeGrafter"/>
</dbReference>
<dbReference type="InterPro" id="IPR011055">
    <property type="entry name" value="Dup_hybrid_motif"/>
</dbReference>
<dbReference type="InterPro" id="IPR016047">
    <property type="entry name" value="M23ase_b-sheet_dom"/>
</dbReference>
<sequence length="251" mass="26749">MRQRLSSEPDRYRGRRRVPTPPRSRYAAVVTSAFVGAGVVALGAASNLPDHKTVNPDVLSSLDKSSQVATDALQSRSDDATRASRGEARDSTTKAGTKLNQEEAASEVYLLPLDDYEFTSAFGVRFGKLHAGIDLAAPDGTPYKAVHAGTVTAAGYNGGYGYSITIQQDDGTEMIYAHSRRLLVKKGDVVKAGQVVGEVGNTGYSYGTHLHLEVHVDGKPVDPITFLRGHQVDIQLQMESPYASLAAAAAS</sequence>
<feature type="region of interest" description="Disordered" evidence="1">
    <location>
        <begin position="1"/>
        <end position="24"/>
    </location>
</feature>
<dbReference type="PANTHER" id="PTHR21666">
    <property type="entry name" value="PEPTIDASE-RELATED"/>
    <property type="match status" value="1"/>
</dbReference>
<dbReference type="Gene3D" id="2.70.70.10">
    <property type="entry name" value="Glucose Permease (Domain IIA)"/>
    <property type="match status" value="1"/>
</dbReference>
<dbReference type="CDD" id="cd12797">
    <property type="entry name" value="M23_peptidase"/>
    <property type="match status" value="1"/>
</dbReference>
<dbReference type="SUPFAM" id="SSF51261">
    <property type="entry name" value="Duplicated hybrid motif"/>
    <property type="match status" value="1"/>
</dbReference>
<organism evidence="3 4">
    <name type="scientific">Actinoplanes awajinensis subsp. mycoplanecinus</name>
    <dbReference type="NCBI Taxonomy" id="135947"/>
    <lineage>
        <taxon>Bacteria</taxon>
        <taxon>Bacillati</taxon>
        <taxon>Actinomycetota</taxon>
        <taxon>Actinomycetes</taxon>
        <taxon>Micromonosporales</taxon>
        <taxon>Micromonosporaceae</taxon>
        <taxon>Actinoplanes</taxon>
    </lineage>
</organism>
<evidence type="ECO:0000313" key="3">
    <source>
        <dbReference type="EMBL" id="KUL36605.1"/>
    </source>
</evidence>